<evidence type="ECO:0000313" key="1">
    <source>
        <dbReference type="EMBL" id="MFC2926061.1"/>
    </source>
</evidence>
<proteinExistence type="predicted"/>
<dbReference type="InterPro" id="IPR014942">
    <property type="entry name" value="AbiEii"/>
</dbReference>
<gene>
    <name evidence="1" type="ORF">ACFOOR_08080</name>
</gene>
<sequence>MTDKTLKNPAASIRAKLLNHAKQHGDDFQRVLTRFAIERFLFRLSQTEAADRYVLKGAMLFVTWPKHVFRPTGDLDLLGQGNPDPAALMELFSAICKIEVHEDGMVFDPTTLKVEPAREDDKYQGARLSLTGELAGARIPVQIDIGFGDHVYPEPKRENFPGLLPDLPPANILMYPPETVVAEKFEAMIKFGETNGRIKDFHDIWVTTRTFPFDMANVVEAVGGTLRRRETATPTEMPVGLTEAFAVIAEERGLWSGFLRRTPPAFQPPTFPELQAELRAFFGPIITGLGRPEGLRGKWDPDVGTWR</sequence>
<keyword evidence="2" id="KW-1185">Reference proteome</keyword>
<accession>A0ABV6ZX52</accession>
<keyword evidence="1" id="KW-0808">Transferase</keyword>
<dbReference type="GO" id="GO:0016740">
    <property type="term" value="F:transferase activity"/>
    <property type="evidence" value="ECO:0007669"/>
    <property type="project" value="UniProtKB-KW"/>
</dbReference>
<dbReference type="EMBL" id="JBHRSV010000015">
    <property type="protein sequence ID" value="MFC2926061.1"/>
    <property type="molecule type" value="Genomic_DNA"/>
</dbReference>
<organism evidence="1 2">
    <name type="scientific">Hyphobacterium vulgare</name>
    <dbReference type="NCBI Taxonomy" id="1736751"/>
    <lineage>
        <taxon>Bacteria</taxon>
        <taxon>Pseudomonadati</taxon>
        <taxon>Pseudomonadota</taxon>
        <taxon>Alphaproteobacteria</taxon>
        <taxon>Maricaulales</taxon>
        <taxon>Maricaulaceae</taxon>
        <taxon>Hyphobacterium</taxon>
    </lineage>
</organism>
<reference evidence="2" key="1">
    <citation type="journal article" date="2019" name="Int. J. Syst. Evol. Microbiol.">
        <title>The Global Catalogue of Microorganisms (GCM) 10K type strain sequencing project: providing services to taxonomists for standard genome sequencing and annotation.</title>
        <authorList>
            <consortium name="The Broad Institute Genomics Platform"/>
            <consortium name="The Broad Institute Genome Sequencing Center for Infectious Disease"/>
            <person name="Wu L."/>
            <person name="Ma J."/>
        </authorList>
    </citation>
    <scope>NUCLEOTIDE SEQUENCE [LARGE SCALE GENOMIC DNA]</scope>
    <source>
        <strain evidence="2">KCTC 52487</strain>
    </source>
</reference>
<evidence type="ECO:0000313" key="2">
    <source>
        <dbReference type="Proteomes" id="UP001595379"/>
    </source>
</evidence>
<dbReference type="Pfam" id="PF08843">
    <property type="entry name" value="AbiEii"/>
    <property type="match status" value="1"/>
</dbReference>
<name>A0ABV6ZX52_9PROT</name>
<dbReference type="Proteomes" id="UP001595379">
    <property type="component" value="Unassembled WGS sequence"/>
</dbReference>
<dbReference type="RefSeq" id="WP_343165588.1">
    <property type="nucleotide sequence ID" value="NZ_JBHRSV010000015.1"/>
</dbReference>
<protein>
    <submittedName>
        <fullName evidence="1">Nucleotidyl transferase AbiEii/AbiGii toxin family protein</fullName>
    </submittedName>
</protein>
<comment type="caution">
    <text evidence="1">The sequence shown here is derived from an EMBL/GenBank/DDBJ whole genome shotgun (WGS) entry which is preliminary data.</text>
</comment>